<dbReference type="SUPFAM" id="SSF47336">
    <property type="entry name" value="ACP-like"/>
    <property type="match status" value="1"/>
</dbReference>
<evidence type="ECO:0000313" key="3">
    <source>
        <dbReference type="EMBL" id="ABK64934.1"/>
    </source>
</evidence>
<dbReference type="InterPro" id="IPR036736">
    <property type="entry name" value="ACP-like_sf"/>
</dbReference>
<dbReference type="Proteomes" id="UP000001574">
    <property type="component" value="Chromosome"/>
</dbReference>
<name>A0A0H2ZRL1_MYCA1</name>
<feature type="domain" description="Carrier" evidence="2">
    <location>
        <begin position="20"/>
        <end position="95"/>
    </location>
</feature>
<dbReference type="RefSeq" id="WP_009977006.1">
    <property type="nucleotide sequence ID" value="NC_008595.1"/>
</dbReference>
<feature type="compositionally biased region" description="Low complexity" evidence="1">
    <location>
        <begin position="1"/>
        <end position="18"/>
    </location>
</feature>
<dbReference type="InterPro" id="IPR009081">
    <property type="entry name" value="PP-bd_ACP"/>
</dbReference>
<evidence type="ECO:0000259" key="2">
    <source>
        <dbReference type="PROSITE" id="PS50075"/>
    </source>
</evidence>
<dbReference type="KEGG" id="mav:MAV_2873"/>
<dbReference type="GeneID" id="75270247"/>
<dbReference type="AlphaFoldDB" id="A0A0H2ZRL1"/>
<dbReference type="Pfam" id="PF00550">
    <property type="entry name" value="PP-binding"/>
    <property type="match status" value="1"/>
</dbReference>
<organism evidence="3 4">
    <name type="scientific">Mycobacterium avium (strain 104)</name>
    <dbReference type="NCBI Taxonomy" id="243243"/>
    <lineage>
        <taxon>Bacteria</taxon>
        <taxon>Bacillati</taxon>
        <taxon>Actinomycetota</taxon>
        <taxon>Actinomycetes</taxon>
        <taxon>Mycobacteriales</taxon>
        <taxon>Mycobacteriaceae</taxon>
        <taxon>Mycobacterium</taxon>
        <taxon>Mycobacterium avium complex (MAC)</taxon>
    </lineage>
</organism>
<feature type="region of interest" description="Disordered" evidence="1">
    <location>
        <begin position="1"/>
        <end position="20"/>
    </location>
</feature>
<proteinExistence type="predicted"/>
<evidence type="ECO:0000256" key="1">
    <source>
        <dbReference type="SAM" id="MobiDB-lite"/>
    </source>
</evidence>
<dbReference type="Gene3D" id="1.10.1200.10">
    <property type="entry name" value="ACP-like"/>
    <property type="match status" value="1"/>
</dbReference>
<dbReference type="HOGENOM" id="CLU_108696_3_1_11"/>
<gene>
    <name evidence="3" type="ordered locus">MAV_2873</name>
</gene>
<dbReference type="PROSITE" id="PS50075">
    <property type="entry name" value="CARRIER"/>
    <property type="match status" value="1"/>
</dbReference>
<evidence type="ECO:0000313" key="4">
    <source>
        <dbReference type="Proteomes" id="UP000001574"/>
    </source>
</evidence>
<protein>
    <submittedName>
        <fullName evidence="3">Acyl carrier protein</fullName>
    </submittedName>
</protein>
<reference evidence="3 4" key="1">
    <citation type="submission" date="2006-10" db="EMBL/GenBank/DDBJ databases">
        <authorList>
            <person name="Fleischmann R.D."/>
            <person name="Dodson R.J."/>
            <person name="Haft D.H."/>
            <person name="Merkel J.S."/>
            <person name="Nelson W.C."/>
            <person name="Fraser C.M."/>
        </authorList>
    </citation>
    <scope>NUCLEOTIDE SEQUENCE [LARGE SCALE GENOMIC DNA]</scope>
    <source>
        <strain evidence="3 4">104</strain>
    </source>
</reference>
<dbReference type="NCBIfam" id="NF004533">
    <property type="entry name" value="PRK05883.1"/>
    <property type="match status" value="1"/>
</dbReference>
<dbReference type="EMBL" id="CP000479">
    <property type="protein sequence ID" value="ABK64934.1"/>
    <property type="molecule type" value="Genomic_DNA"/>
</dbReference>
<sequence length="101" mass="10504">MTSSASPAPTGATPAGSPENHVSAELLGILRDDLNVDVSRVTPDARLVDDVGLDSVAFAVGMVAIEERLGVTLTEEELLSCETVGDLQAAIAAEPRETRDE</sequence>
<accession>A0A0H2ZRL1</accession>